<dbReference type="AlphaFoldDB" id="A0AAW2KZT9"/>
<dbReference type="InterPro" id="IPR013103">
    <property type="entry name" value="RVT_2"/>
</dbReference>
<evidence type="ECO:0000259" key="4">
    <source>
        <dbReference type="Pfam" id="PF22936"/>
    </source>
</evidence>
<sequence>MSLVSVPLDGSNYLSWSQSVRLALGAKQKLGFIDGTCNKPTENKAELEQWQRVDCMVVSWLLNSISKDIAEAFLYTTSAQDLWKELATRFGESNGSMLYDIRKQIGSLVQGDMSISTYFTKLKKLWDELAHLCPLPKCSCGSSKAMADMNASNQLIQFLMGLEESYDHVRSHVLLMDPLPTIGKAYSMLLRVEKQRDVHMGSSQDGAMNARFLNTGKQGMNETGQRRRGQIDKRLQYCSHCKRNGHTRESCFKLTGYPEWYKNLMDQRKNAGGSTSKAYNVDVERSLQRPVSIIESDLSDLVRLEIRRAMQEHNNTLEHDTNLVDLEDFVDNAFTFLDQNVTAKKIWIIDSGASTHMCSDFSLLNNVRRLKQSVFAKLPDGTKKEVTHKGDIQLTEGIKLNEVLYIPSFRHNLLSASKVCLDNSLRISFTHNKCVLQDLQTQKIMGVANTLPNKGEFDYRSTRCVFLGYAHGCKGYKDLACPLPLVNIESDDNIQEPLKSDVTVIADPEFSSPLAQSDPPRRSTREPSNFIEAQQEEEWKQAMKSEIQALERNGTWELRYKARLVAKGYNQVEGEDYTDCFAPAKAVTVRLFLAVAVSKGFKTMEPEIYRKMEVFGFVQSKNDYCLFTKEVFSGQVALLVYVDDILVTAPSESCIQQVKEYLHDLFTIKDLGMAKYFLGIELARSSQGLLATQTKYISDIVKDAGLTQATATNTPLPAGIKFTSDSGALLPDPSKLGRVFGYKEVIDWFLYISGRCSCFLENEKASNDLGISFSKPIPLFCDNKAAVHITANPVFHERTKHLDIDCHIVRDKFKEGFITPTHISAKKQIADILTKPLTGPAFQFMKSKLNLLSLPPSSTCGGDVKMSVLCDHKLQSTGAETELVEAAAADL</sequence>
<dbReference type="CDD" id="cd09272">
    <property type="entry name" value="RNase_HI_RT_Ty1"/>
    <property type="match status" value="1"/>
</dbReference>
<protein>
    <submittedName>
        <fullName evidence="5">Retrovirus-related Pol polyprotein from transposon RE2</fullName>
    </submittedName>
</protein>
<name>A0AAW2KZT9_SESRA</name>
<evidence type="ECO:0000256" key="1">
    <source>
        <dbReference type="ARBA" id="ARBA00022750"/>
    </source>
</evidence>
<dbReference type="GO" id="GO:0004190">
    <property type="term" value="F:aspartic-type endopeptidase activity"/>
    <property type="evidence" value="ECO:0007669"/>
    <property type="project" value="UniProtKB-KW"/>
</dbReference>
<feature type="domain" description="Reverse transcriptase Ty1/copia-type" evidence="2">
    <location>
        <begin position="553"/>
        <end position="601"/>
    </location>
</feature>
<evidence type="ECO:0000313" key="5">
    <source>
        <dbReference type="EMBL" id="KAL0312042.1"/>
    </source>
</evidence>
<dbReference type="PANTHER" id="PTHR37610:SF40">
    <property type="entry name" value="OS01G0909600 PROTEIN"/>
    <property type="match status" value="1"/>
</dbReference>
<organism evidence="5">
    <name type="scientific">Sesamum radiatum</name>
    <name type="common">Black benniseed</name>
    <dbReference type="NCBI Taxonomy" id="300843"/>
    <lineage>
        <taxon>Eukaryota</taxon>
        <taxon>Viridiplantae</taxon>
        <taxon>Streptophyta</taxon>
        <taxon>Embryophyta</taxon>
        <taxon>Tracheophyta</taxon>
        <taxon>Spermatophyta</taxon>
        <taxon>Magnoliopsida</taxon>
        <taxon>eudicotyledons</taxon>
        <taxon>Gunneridae</taxon>
        <taxon>Pentapetalae</taxon>
        <taxon>asterids</taxon>
        <taxon>lamiids</taxon>
        <taxon>Lamiales</taxon>
        <taxon>Pedaliaceae</taxon>
        <taxon>Sesamum</taxon>
    </lineage>
</organism>
<dbReference type="Pfam" id="PF07727">
    <property type="entry name" value="RVT_2"/>
    <property type="match status" value="2"/>
</dbReference>
<proteinExistence type="predicted"/>
<dbReference type="Pfam" id="PF22936">
    <property type="entry name" value="Pol_BBD"/>
    <property type="match status" value="1"/>
</dbReference>
<accession>A0AAW2KZT9</accession>
<comment type="caution">
    <text evidence="5">The sequence shown here is derived from an EMBL/GenBank/DDBJ whole genome shotgun (WGS) entry which is preliminary data.</text>
</comment>
<keyword evidence="1" id="KW-0378">Hydrolase</keyword>
<dbReference type="InterPro" id="IPR043502">
    <property type="entry name" value="DNA/RNA_pol_sf"/>
</dbReference>
<evidence type="ECO:0000259" key="2">
    <source>
        <dbReference type="Pfam" id="PF07727"/>
    </source>
</evidence>
<reference evidence="5" key="1">
    <citation type="submission" date="2020-06" db="EMBL/GenBank/DDBJ databases">
        <authorList>
            <person name="Li T."/>
            <person name="Hu X."/>
            <person name="Zhang T."/>
            <person name="Song X."/>
            <person name="Zhang H."/>
            <person name="Dai N."/>
            <person name="Sheng W."/>
            <person name="Hou X."/>
            <person name="Wei L."/>
        </authorList>
    </citation>
    <scope>NUCLEOTIDE SEQUENCE</scope>
    <source>
        <strain evidence="5">G02</strain>
        <tissue evidence="5">Leaf</tissue>
    </source>
</reference>
<feature type="domain" description="Retrovirus-related Pol polyprotein from transposon TNT 1-94-like beta-barrel" evidence="4">
    <location>
        <begin position="347"/>
        <end position="419"/>
    </location>
</feature>
<dbReference type="Pfam" id="PF14244">
    <property type="entry name" value="Retrotran_gag_3"/>
    <property type="match status" value="1"/>
</dbReference>
<dbReference type="SUPFAM" id="SSF56672">
    <property type="entry name" value="DNA/RNA polymerases"/>
    <property type="match status" value="1"/>
</dbReference>
<dbReference type="EMBL" id="JACGWJ010000026">
    <property type="protein sequence ID" value="KAL0312042.1"/>
    <property type="molecule type" value="Genomic_DNA"/>
</dbReference>
<gene>
    <name evidence="5" type="ORF">Sradi_5603500</name>
</gene>
<feature type="domain" description="Retrotransposon Copia-like N-terminal" evidence="3">
    <location>
        <begin position="1"/>
        <end position="41"/>
    </location>
</feature>
<reference evidence="5" key="2">
    <citation type="journal article" date="2024" name="Plant">
        <title>Genomic evolution and insights into agronomic trait innovations of Sesamum species.</title>
        <authorList>
            <person name="Miao H."/>
            <person name="Wang L."/>
            <person name="Qu L."/>
            <person name="Liu H."/>
            <person name="Sun Y."/>
            <person name="Le M."/>
            <person name="Wang Q."/>
            <person name="Wei S."/>
            <person name="Zheng Y."/>
            <person name="Lin W."/>
            <person name="Duan Y."/>
            <person name="Cao H."/>
            <person name="Xiong S."/>
            <person name="Wang X."/>
            <person name="Wei L."/>
            <person name="Li C."/>
            <person name="Ma Q."/>
            <person name="Ju M."/>
            <person name="Zhao R."/>
            <person name="Li G."/>
            <person name="Mu C."/>
            <person name="Tian Q."/>
            <person name="Mei H."/>
            <person name="Zhang T."/>
            <person name="Gao T."/>
            <person name="Zhang H."/>
        </authorList>
    </citation>
    <scope>NUCLEOTIDE SEQUENCE</scope>
    <source>
        <strain evidence="5">G02</strain>
    </source>
</reference>
<keyword evidence="1" id="KW-0645">Protease</keyword>
<evidence type="ECO:0000259" key="3">
    <source>
        <dbReference type="Pfam" id="PF14244"/>
    </source>
</evidence>
<feature type="domain" description="Reverse transcriptase Ty1/copia-type" evidence="2">
    <location>
        <begin position="613"/>
        <end position="716"/>
    </location>
</feature>
<dbReference type="InterPro" id="IPR029472">
    <property type="entry name" value="Copia-like_N"/>
</dbReference>
<dbReference type="PANTHER" id="PTHR37610">
    <property type="entry name" value="CCHC-TYPE DOMAIN-CONTAINING PROTEIN"/>
    <property type="match status" value="1"/>
</dbReference>
<dbReference type="InterPro" id="IPR054722">
    <property type="entry name" value="PolX-like_BBD"/>
</dbReference>
<keyword evidence="1" id="KW-0064">Aspartyl protease</keyword>